<sequence length="62" mass="6539">MVKINSHSGSSIIINGNEYTGRQVTVNNGRVFVDGVEQGSTQNEQVIITINGSVESVEGACT</sequence>
<gene>
    <name evidence="1" type="ORF">EFY76_06040</name>
</gene>
<protein>
    <submittedName>
        <fullName evidence="1">Uncharacterized protein</fullName>
    </submittedName>
</protein>
<organism evidence="1">
    <name type="scientific">Salmonella enterica</name>
    <name type="common">Salmonella choleraesuis</name>
    <dbReference type="NCBI Taxonomy" id="28901"/>
    <lineage>
        <taxon>Bacteria</taxon>
        <taxon>Pseudomonadati</taxon>
        <taxon>Pseudomonadota</taxon>
        <taxon>Gammaproteobacteria</taxon>
        <taxon>Enterobacterales</taxon>
        <taxon>Enterobacteriaceae</taxon>
        <taxon>Salmonella</taxon>
    </lineage>
</organism>
<comment type="caution">
    <text evidence="1">The sequence shown here is derived from an EMBL/GenBank/DDBJ whole genome shotgun (WGS) entry which is preliminary data.</text>
</comment>
<dbReference type="AlphaFoldDB" id="A0A5T2M549"/>
<accession>A0A5T2M549</accession>
<dbReference type="EMBL" id="AACUZB010000003">
    <property type="protein sequence ID" value="EAM4560948.1"/>
    <property type="molecule type" value="Genomic_DNA"/>
</dbReference>
<proteinExistence type="predicted"/>
<reference evidence="1" key="1">
    <citation type="submission" date="2018-11" db="EMBL/GenBank/DDBJ databases">
        <authorList>
            <consortium name="PulseNet: The National Subtyping Network for Foodborne Disease Surveillance"/>
            <person name="Tarr C.L."/>
            <person name="Trees E."/>
            <person name="Katz L.S."/>
            <person name="Carleton-Romer H.A."/>
            <person name="Stroika S."/>
            <person name="Kucerova Z."/>
            <person name="Roache K.F."/>
            <person name="Sabol A.L."/>
            <person name="Besser J."/>
            <person name="Gerner-Smidt P."/>
        </authorList>
    </citation>
    <scope>NUCLEOTIDE SEQUENCE</scope>
    <source>
        <strain evidence="1">PNUSAS060697</strain>
    </source>
</reference>
<name>A0A5T2M549_SALER</name>
<evidence type="ECO:0000313" key="1">
    <source>
        <dbReference type="EMBL" id="EAM4560948.1"/>
    </source>
</evidence>